<comment type="caution">
    <text evidence="1">The sequence shown here is derived from an EMBL/GenBank/DDBJ whole genome shotgun (WGS) entry which is preliminary data.</text>
</comment>
<sequence>METLTELNSAISLCFEFISDDVQGLMILSQSCVDFKLFPVSEKAELSFISFRNISLLPSGNKNAWMCFHVLSKLIYWYYELRSRSPEILETVVSTRGRTSNSYNTQESSQSRKRAKLSPFSAIDYSINDSLKQCKTSQQFIFSLLSYDLNQSKNIVCMGLKLYLFTLSLSTLDLTTKSNYDMLQCQRKNCNAIFDTLLKVFELQDPELNFWIFACLETLLSNLAYASHESFDSSIKLKSSLVGKILKYSLEMIKVPDLSRASSIVLVRLTTISQNNCDLVSLSQLDSSIIQQYETLIDLAEINGPAAVSKESILFWFSTFKISKILKFRNMNMTSNSANSSSVFNARLKAWIMSKISQVPGLTSSSDIYLLGMFFLWISGSHITISSSINLHEQKDIYSDDRLFFRWQKMCELKNYNLFRRLQSSNIQYICDKDFEVDALRIDINNFRDIISPLFQIVKGSESDFESGYTFYKFLLCFSRIAYSSSDSDHFSSFKYQADQIWTDEFSNLDGKDYKLNIIRLLNQLEESDAPIIDKILDNINMKKLEDQVVISARERYNKKTNVESGSSKCEFDTEIYQPSTKNAFIEHEMLSFLIKHVHRDYSPAHTMNICISFLERTENPSSILKGFLILLDYLDGSDTSFAQEKKGVDARIIDRCFELFATILEKSSYQRCELTLLSISRFLNTFSKLSLVDYRDQLSIPFLDFFKYLFDLTDKKLIFSENVYLEVIRLLLKVYNYGGDVVLVSQEDLLNTALERISKASNFIKIELFKDIPQFIKDSQEPELELYPRLCDCFNRPQSSVESTSAFNQFCTVVSQTSEVLLVSCIFNLLELINFPHFKAYLKYSLQDIALINGCANTKILFINLRDFVLKAWWDSSYPLEQFPYDLVGFGSFRDFVVLNYRELIAISISHKNNTSNTYLNSISRITEMDIPSLISDSLSLIISMAFSKSGIKSDVFNIIHKILGASAKPKIKEQIVLIVYKIMRLCVISDELKLFDIVAPNEDSYLLIDKMKPSLNTSDQLSISISTAHQLVSSFLEKYSGDSFWSVKSMYFLSSKIFLLIDSSKRPQEIILHLRKLKMLILQHEKCIVSKNIVNLYTRALMPYLENELLHEEVCRVFHYLLLKNSVHLNDADSTASFWIPFLVEILRLKVTKKQFYQPFMDYILQNVKAEFPENSYRYLIRAASDTIHGRISHLTTQQVSSSLLKAKSDDTLGDVSELLSFVFQCNEDFVEEFTNVTENNQILEVLHEVYSNSIVYSDNFNLWIGKYIGVSYSTSGLAYTTMNNEFDSQKMAKYLGNFQEESALLNVVFQQAVSVSMKFDIKSKSCLETMIGVLIERKGKSASSVESVLSFDEFTGYEEYILPMSTYVFALANSDTDDSYFFYNDSFEKSLMGFSSYICFEKFGDWSVKIFFGLINDLQSHTSVISLLATFVKIIPQFIEEIFPYLLIFFISKNLKRANNMVKEMVNDFFAVDNKHLSKESIEVFLRTVLLIRIGGQLNIRKYFDIYKELDHKKIYFMAIKAGFPKTALLIFEDYHTNSEAGVAEGWADEKETLKSVYELIDESDLIFGLPTDPTLEYGLKMISQNYRKEQEMMFNTADFDVSLSMSQPLSRKENLLDNMSSIGLNGLAKVLDSYNDGAADKAMQKEDEIEKERFYESAWKLNQWDLPPVIDSKSEHQSIYSCLKMMHDSPLQRNDIINNSILNVTKNRKNFVNSNSEIVQNADEKCWYETLAVLTNFENILTYTDENINGKLEEYLETSKWYNNKQLLSFENIILSRKAFYEICTKFENDQRDLSDMSYWLLAIFELHRYGDLCVFNDEVQRSINSAVYIDRIVSNKFDSSNVNKSTLKFVDRLAKFNISRAFWGEKTETSFPIETLKSLIKSDEIDPINYEELHIRKPYLSNGLLNAIVAKWSAESKLDTSENIINNYILPEASKFQEFAKSDKLDANMYHMFAAFCDEQLRSGEIESVISAYDKTARQKKKDLMDLDKFMRDESKPRHDRKDAHRVFKRLEIQYKAEILELKKHLKYREKCTHNAVDFYLKSLVLGDDHDATDTDRFCALWLENSDHIVIDSELLMSISSHKFIQWASQLISRLFNENTKFQDNLKNLLLKVTIDYPLHLLYLLKSLKLSLVNTKDALSLSRGKAAEDIWRLLEFDKRVIERWSINFLKSVDDLCDNCVTMAKEKVGRSSMIKLKTLSNGSWWMHEVSKTGIPPPTVTIPIKKTGFYNMDELITIKQVETEISVASSGISLPKIMRMYLSNGKKHTMLLKSGTDDLRQDAIMEQVFDKVNLLFQKDNECLKRKLRVRTYKVIPLGFGTGVIEFVDNSIPLNDILRNLHKVNDKMTLDEARNLMKKTQSSSYSERYKAYKMITNEVSPVLRLFFYNNFLSPDDWFESRVVYSHGIATTSITGYILGLGDRHNNNILLEKSYGEPIHIDLGVAFDQGKALPIPETVPFRLTRDIVDGLGITGVDGIFTKTSEHVFRVLRENRQYIEGILDVLKYDPLYSWTLSPVRKQKIQEQLNDYKVSEEINKGVTETKDGHTNNSDNNGTSGNAGAIKPNGEGIQKVIQEDGSEASIAIESVKNKLTARGLSNEAVVRELIREAVSEKNLCLIYLGWCPFY</sequence>
<name>A0ACB5TG89_CANBO</name>
<dbReference type="EMBL" id="BSXV01000181">
    <property type="protein sequence ID" value="GME87935.1"/>
    <property type="molecule type" value="Genomic_DNA"/>
</dbReference>
<gene>
    <name evidence="1" type="ORF">Cboi01_000063800</name>
</gene>
<dbReference type="Proteomes" id="UP001165101">
    <property type="component" value="Unassembled WGS sequence"/>
</dbReference>
<organism evidence="1 2">
    <name type="scientific">Candida boidinii</name>
    <name type="common">Yeast</name>
    <dbReference type="NCBI Taxonomy" id="5477"/>
    <lineage>
        <taxon>Eukaryota</taxon>
        <taxon>Fungi</taxon>
        <taxon>Dikarya</taxon>
        <taxon>Ascomycota</taxon>
        <taxon>Saccharomycotina</taxon>
        <taxon>Pichiomycetes</taxon>
        <taxon>Pichiales</taxon>
        <taxon>Pichiaceae</taxon>
        <taxon>Ogataea</taxon>
        <taxon>Ogataea/Candida clade</taxon>
    </lineage>
</organism>
<proteinExistence type="predicted"/>
<protein>
    <submittedName>
        <fullName evidence="1">Unnamed protein product</fullName>
    </submittedName>
</protein>
<accession>A0ACB5TG89</accession>
<keyword evidence="2" id="KW-1185">Reference proteome</keyword>
<evidence type="ECO:0000313" key="1">
    <source>
        <dbReference type="EMBL" id="GME87935.1"/>
    </source>
</evidence>
<reference evidence="1" key="1">
    <citation type="submission" date="2023-04" db="EMBL/GenBank/DDBJ databases">
        <title>Candida boidinii NBRC 1967.</title>
        <authorList>
            <person name="Ichikawa N."/>
            <person name="Sato H."/>
            <person name="Tonouchi N."/>
        </authorList>
    </citation>
    <scope>NUCLEOTIDE SEQUENCE</scope>
    <source>
        <strain evidence="1">NBRC 1967</strain>
    </source>
</reference>
<evidence type="ECO:0000313" key="2">
    <source>
        <dbReference type="Proteomes" id="UP001165101"/>
    </source>
</evidence>